<dbReference type="InterPro" id="IPR027470">
    <property type="entry name" value="Cation_efflux_CTD"/>
</dbReference>
<dbReference type="Pfam" id="PF16916">
    <property type="entry name" value="ZT_dimer"/>
    <property type="match status" value="1"/>
</dbReference>
<organism evidence="10 11">
    <name type="scientific">Alkaliphilus oremlandii (strain OhILAs)</name>
    <name type="common">Clostridium oremlandii (strain OhILAs)</name>
    <dbReference type="NCBI Taxonomy" id="350688"/>
    <lineage>
        <taxon>Bacteria</taxon>
        <taxon>Bacillati</taxon>
        <taxon>Bacillota</taxon>
        <taxon>Clostridia</taxon>
        <taxon>Peptostreptococcales</taxon>
        <taxon>Natronincolaceae</taxon>
        <taxon>Alkaliphilus</taxon>
    </lineage>
</organism>
<dbReference type="InterPro" id="IPR036837">
    <property type="entry name" value="Cation_efflux_CTD_sf"/>
</dbReference>
<dbReference type="RefSeq" id="WP_012158269.1">
    <property type="nucleotide sequence ID" value="NC_009922.1"/>
</dbReference>
<feature type="transmembrane region" description="Helical" evidence="7">
    <location>
        <begin position="14"/>
        <end position="34"/>
    </location>
</feature>
<dbReference type="InterPro" id="IPR050291">
    <property type="entry name" value="CDF_Transporter"/>
</dbReference>
<dbReference type="NCBIfam" id="TIGR01297">
    <property type="entry name" value="CDF"/>
    <property type="match status" value="1"/>
</dbReference>
<gene>
    <name evidence="10" type="ordered locus">Clos_0392</name>
</gene>
<dbReference type="KEGG" id="aoe:Clos_0392"/>
<proteinExistence type="inferred from homology"/>
<reference evidence="11" key="1">
    <citation type="submission" date="2007-10" db="EMBL/GenBank/DDBJ databases">
        <title>Complete genome of Alkaliphilus oremlandii OhILAs.</title>
        <authorList>
            <person name="Copeland A."/>
            <person name="Lucas S."/>
            <person name="Lapidus A."/>
            <person name="Barry K."/>
            <person name="Detter J.C."/>
            <person name="Glavina del Rio T."/>
            <person name="Hammon N."/>
            <person name="Israni S."/>
            <person name="Dalin E."/>
            <person name="Tice H."/>
            <person name="Pitluck S."/>
            <person name="Chain P."/>
            <person name="Malfatti S."/>
            <person name="Shin M."/>
            <person name="Vergez L."/>
            <person name="Schmutz J."/>
            <person name="Larimer F."/>
            <person name="Land M."/>
            <person name="Hauser L."/>
            <person name="Kyrpides N."/>
            <person name="Mikhailova N."/>
            <person name="Stolz J.F."/>
            <person name="Dawson A."/>
            <person name="Fisher E."/>
            <person name="Crable B."/>
            <person name="Perera E."/>
            <person name="Lisak J."/>
            <person name="Ranganathan M."/>
            <person name="Basu P."/>
            <person name="Richardson P."/>
        </authorList>
    </citation>
    <scope>NUCLEOTIDE SEQUENCE [LARGE SCALE GENOMIC DNA]</scope>
    <source>
        <strain evidence="11">OhILAs</strain>
    </source>
</reference>
<feature type="transmembrane region" description="Helical" evidence="7">
    <location>
        <begin position="113"/>
        <end position="129"/>
    </location>
</feature>
<dbReference type="Proteomes" id="UP000000269">
    <property type="component" value="Chromosome"/>
</dbReference>
<sequence length="297" mass="32914">MDNNQSKIRSIHRIVLITIALNIFLLLIKVIAGIASNSTALIADGLHSGSDVITSVGVIIGMAMASKPRDEHHHYGHEKIETITTFLLSIVLIYVGAQIGYSALSAILRKEQVLFSYFGLFAALVSIIIKEIQYQIAYRVGTREKSAALIADAWHHRSDALSSIASFIGILGAKFGISILDSMAGFIVSLIVIKVGVHIFKECFQELIDVSIHLDEVSNLKKIILKETSVKYISDLRTRKHGAKVLIDIRICVDPTMDVHQGHEIAEKVERIIKREIENAKDVIVHVDPCKFNIFNP</sequence>
<dbReference type="PANTHER" id="PTHR43840">
    <property type="entry name" value="MITOCHONDRIAL METAL TRANSPORTER 1-RELATED"/>
    <property type="match status" value="1"/>
</dbReference>
<evidence type="ECO:0000256" key="4">
    <source>
        <dbReference type="ARBA" id="ARBA00022692"/>
    </source>
</evidence>
<dbReference type="SUPFAM" id="SSF160240">
    <property type="entry name" value="Cation efflux protein cytoplasmic domain-like"/>
    <property type="match status" value="1"/>
</dbReference>
<dbReference type="HOGENOM" id="CLU_013430_3_3_9"/>
<evidence type="ECO:0000256" key="7">
    <source>
        <dbReference type="SAM" id="Phobius"/>
    </source>
</evidence>
<dbReference type="SUPFAM" id="SSF161111">
    <property type="entry name" value="Cation efflux protein transmembrane domain-like"/>
    <property type="match status" value="1"/>
</dbReference>
<dbReference type="GO" id="GO:0008324">
    <property type="term" value="F:monoatomic cation transmembrane transporter activity"/>
    <property type="evidence" value="ECO:0007669"/>
    <property type="project" value="InterPro"/>
</dbReference>
<comment type="subcellular location">
    <subcellularLocation>
        <location evidence="1">Membrane</location>
        <topology evidence="1">Multi-pass membrane protein</topology>
    </subcellularLocation>
</comment>
<comment type="similarity">
    <text evidence="2">Belongs to the cation diffusion facilitator (CDF) transporter (TC 2.A.4) family.</text>
</comment>
<evidence type="ECO:0000313" key="10">
    <source>
        <dbReference type="EMBL" id="ABW17954.1"/>
    </source>
</evidence>
<evidence type="ECO:0000313" key="11">
    <source>
        <dbReference type="Proteomes" id="UP000000269"/>
    </source>
</evidence>
<dbReference type="InterPro" id="IPR027469">
    <property type="entry name" value="Cation_efflux_TMD_sf"/>
</dbReference>
<dbReference type="eggNOG" id="COG0053">
    <property type="taxonomic scope" value="Bacteria"/>
</dbReference>
<accession>A8MLN7</accession>
<evidence type="ECO:0000259" key="9">
    <source>
        <dbReference type="Pfam" id="PF16916"/>
    </source>
</evidence>
<dbReference type="AlphaFoldDB" id="A8MLN7"/>
<evidence type="ECO:0000259" key="8">
    <source>
        <dbReference type="Pfam" id="PF01545"/>
    </source>
</evidence>
<dbReference type="InterPro" id="IPR058533">
    <property type="entry name" value="Cation_efflux_TM"/>
</dbReference>
<dbReference type="STRING" id="350688.Clos_0392"/>
<keyword evidence="5 7" id="KW-1133">Transmembrane helix</keyword>
<keyword evidence="4 7" id="KW-0812">Transmembrane</keyword>
<dbReference type="GO" id="GO:0016020">
    <property type="term" value="C:membrane"/>
    <property type="evidence" value="ECO:0007669"/>
    <property type="project" value="UniProtKB-SubCell"/>
</dbReference>
<evidence type="ECO:0000256" key="3">
    <source>
        <dbReference type="ARBA" id="ARBA00022448"/>
    </source>
</evidence>
<feature type="domain" description="Cation efflux protein transmembrane" evidence="8">
    <location>
        <begin position="15"/>
        <end position="208"/>
    </location>
</feature>
<keyword evidence="6 7" id="KW-0472">Membrane</keyword>
<dbReference type="EMBL" id="CP000853">
    <property type="protein sequence ID" value="ABW17954.1"/>
    <property type="molecule type" value="Genomic_DNA"/>
</dbReference>
<dbReference type="FunFam" id="1.20.1510.10:FF:000006">
    <property type="entry name" value="Divalent cation efflux transporter"/>
    <property type="match status" value="1"/>
</dbReference>
<dbReference type="Gene3D" id="1.20.1510.10">
    <property type="entry name" value="Cation efflux protein transmembrane domain"/>
    <property type="match status" value="1"/>
</dbReference>
<evidence type="ECO:0000256" key="5">
    <source>
        <dbReference type="ARBA" id="ARBA00022989"/>
    </source>
</evidence>
<evidence type="ECO:0000256" key="6">
    <source>
        <dbReference type="ARBA" id="ARBA00023136"/>
    </source>
</evidence>
<dbReference type="Gene3D" id="3.30.70.1350">
    <property type="entry name" value="Cation efflux protein, cytoplasmic domain"/>
    <property type="match status" value="1"/>
</dbReference>
<feature type="domain" description="Cation efflux protein cytoplasmic" evidence="9">
    <location>
        <begin position="215"/>
        <end position="290"/>
    </location>
</feature>
<dbReference type="InterPro" id="IPR002524">
    <property type="entry name" value="Cation_efflux"/>
</dbReference>
<dbReference type="Pfam" id="PF01545">
    <property type="entry name" value="Cation_efflux"/>
    <property type="match status" value="1"/>
</dbReference>
<dbReference type="PANTHER" id="PTHR43840:SF15">
    <property type="entry name" value="MITOCHONDRIAL METAL TRANSPORTER 1-RELATED"/>
    <property type="match status" value="1"/>
</dbReference>
<evidence type="ECO:0000256" key="1">
    <source>
        <dbReference type="ARBA" id="ARBA00004141"/>
    </source>
</evidence>
<keyword evidence="11" id="KW-1185">Reference proteome</keyword>
<keyword evidence="3" id="KW-0813">Transport</keyword>
<feature type="transmembrane region" description="Helical" evidence="7">
    <location>
        <begin position="86"/>
        <end position="107"/>
    </location>
</feature>
<evidence type="ECO:0000256" key="2">
    <source>
        <dbReference type="ARBA" id="ARBA00008114"/>
    </source>
</evidence>
<protein>
    <submittedName>
        <fullName evidence="10">Cation diffusion facilitator family transporter</fullName>
    </submittedName>
</protein>
<name>A8MLN7_ALKOO</name>